<evidence type="ECO:0000256" key="3">
    <source>
        <dbReference type="ARBA" id="ARBA00022692"/>
    </source>
</evidence>
<evidence type="ECO:0000256" key="6">
    <source>
        <dbReference type="SAM" id="Phobius"/>
    </source>
</evidence>
<proteinExistence type="predicted"/>
<feature type="transmembrane region" description="Helical" evidence="6">
    <location>
        <begin position="222"/>
        <end position="238"/>
    </location>
</feature>
<evidence type="ECO:0000256" key="4">
    <source>
        <dbReference type="ARBA" id="ARBA00022989"/>
    </source>
</evidence>
<feature type="domain" description="Major facilitator superfamily (MFS) profile" evidence="7">
    <location>
        <begin position="173"/>
        <end position="405"/>
    </location>
</feature>
<evidence type="ECO:0000313" key="9">
    <source>
        <dbReference type="Proteomes" id="UP000248544"/>
    </source>
</evidence>
<sequence>MTDPCPPAAPGPWWRAGRFPLFAAARGLSVTGDLAALSALTVHVFQDTASGAAVSGLFAVRVLPRLFGALAGGLSDRVDPRRLLVFCDLISCAVFVLIACTRPGYAMILGLVLVAESAATVTAPAAQALVARTIPAHALSRANGLLMAVTAIGFASGAAIGGLAATTLGYQYALLVNAASFVLSAALVAALPRVPAVREDDDRGFLAATRAGLGRLRRDRQAAAVAVATIGVTFAAAIDRPALVVLTQRDLAGGSGLAYGLALGGISLGALVATLLMGRLRALTPSAAALVAGIAVEAAGHLGMGLAPTVAAVVIGAAVAGFGDGMEGVTAITLLQRAGGSSVGLVMGAVLSGSYLADATGSLLGGLVVGAAGPRLTFGLSAALMIACAAVPWYAARNARRSAPL</sequence>
<dbReference type="PRINTS" id="PR01988">
    <property type="entry name" value="EXPORTERBACE"/>
</dbReference>
<dbReference type="AlphaFoldDB" id="A0A2W2FW45"/>
<dbReference type="InterPro" id="IPR020846">
    <property type="entry name" value="MFS_dom"/>
</dbReference>
<keyword evidence="3 6" id="KW-0812">Transmembrane</keyword>
<dbReference type="InterPro" id="IPR036259">
    <property type="entry name" value="MFS_trans_sf"/>
</dbReference>
<feature type="transmembrane region" description="Helical" evidence="6">
    <location>
        <begin position="170"/>
        <end position="191"/>
    </location>
</feature>
<evidence type="ECO:0000259" key="7">
    <source>
        <dbReference type="PROSITE" id="PS50850"/>
    </source>
</evidence>
<dbReference type="PROSITE" id="PS50850">
    <property type="entry name" value="MFS"/>
    <property type="match status" value="1"/>
</dbReference>
<dbReference type="GO" id="GO:0022857">
    <property type="term" value="F:transmembrane transporter activity"/>
    <property type="evidence" value="ECO:0007669"/>
    <property type="project" value="InterPro"/>
</dbReference>
<dbReference type="SUPFAM" id="SSF103473">
    <property type="entry name" value="MFS general substrate transporter"/>
    <property type="match status" value="1"/>
</dbReference>
<feature type="transmembrane region" description="Helical" evidence="6">
    <location>
        <begin position="105"/>
        <end position="130"/>
    </location>
</feature>
<protein>
    <recommendedName>
        <fullName evidence="7">Major facilitator superfamily (MFS) profile domain-containing protein</fullName>
    </recommendedName>
</protein>
<feature type="transmembrane region" description="Helical" evidence="6">
    <location>
        <begin position="142"/>
        <end position="164"/>
    </location>
</feature>
<keyword evidence="5 6" id="KW-0472">Membrane</keyword>
<keyword evidence="9" id="KW-1185">Reference proteome</keyword>
<evidence type="ECO:0000256" key="2">
    <source>
        <dbReference type="ARBA" id="ARBA00022475"/>
    </source>
</evidence>
<dbReference type="CDD" id="cd06173">
    <property type="entry name" value="MFS_MefA_like"/>
    <property type="match status" value="1"/>
</dbReference>
<evidence type="ECO:0000256" key="5">
    <source>
        <dbReference type="ARBA" id="ARBA00023136"/>
    </source>
</evidence>
<comment type="caution">
    <text evidence="8">The sequence shown here is derived from an EMBL/GenBank/DDBJ whole genome shotgun (WGS) entry which is preliminary data.</text>
</comment>
<reference evidence="8 9" key="1">
    <citation type="submission" date="2018-01" db="EMBL/GenBank/DDBJ databases">
        <title>Draft genome sequence of Sphaerisporangium sp. 7K107.</title>
        <authorList>
            <person name="Sahin N."/>
            <person name="Saygin H."/>
            <person name="Ay H."/>
        </authorList>
    </citation>
    <scope>NUCLEOTIDE SEQUENCE [LARGE SCALE GENOMIC DNA]</scope>
    <source>
        <strain evidence="8 9">7K107</strain>
    </source>
</reference>
<dbReference type="PANTHER" id="PTHR23513">
    <property type="entry name" value="INTEGRAL MEMBRANE EFFLUX PROTEIN-RELATED"/>
    <property type="match status" value="1"/>
</dbReference>
<evidence type="ECO:0000313" key="8">
    <source>
        <dbReference type="EMBL" id="PZG34319.1"/>
    </source>
</evidence>
<feature type="transmembrane region" description="Helical" evidence="6">
    <location>
        <begin position="306"/>
        <end position="326"/>
    </location>
</feature>
<dbReference type="Pfam" id="PF07690">
    <property type="entry name" value="MFS_1"/>
    <property type="match status" value="1"/>
</dbReference>
<comment type="subcellular location">
    <subcellularLocation>
        <location evidence="1">Cell membrane</location>
        <topology evidence="1">Multi-pass membrane protein</topology>
    </subcellularLocation>
</comment>
<gene>
    <name evidence="8" type="ORF">C1I98_28285</name>
</gene>
<feature type="transmembrane region" description="Helical" evidence="6">
    <location>
        <begin position="376"/>
        <end position="396"/>
    </location>
</feature>
<evidence type="ECO:0000256" key="1">
    <source>
        <dbReference type="ARBA" id="ARBA00004651"/>
    </source>
</evidence>
<dbReference type="GO" id="GO:0005886">
    <property type="term" value="C:plasma membrane"/>
    <property type="evidence" value="ECO:0007669"/>
    <property type="project" value="UniProtKB-SubCell"/>
</dbReference>
<dbReference type="Gene3D" id="1.20.1250.20">
    <property type="entry name" value="MFS general substrate transporter like domains"/>
    <property type="match status" value="1"/>
</dbReference>
<feature type="transmembrane region" description="Helical" evidence="6">
    <location>
        <begin position="258"/>
        <end position="276"/>
    </location>
</feature>
<dbReference type="EMBL" id="POUA01000287">
    <property type="protein sequence ID" value="PZG34319.1"/>
    <property type="molecule type" value="Genomic_DNA"/>
</dbReference>
<dbReference type="InterPro" id="IPR022324">
    <property type="entry name" value="Bacilysin_exporter_BacE_put"/>
</dbReference>
<keyword evidence="2" id="KW-1003">Cell membrane</keyword>
<accession>A0A2W2FW45</accession>
<dbReference type="RefSeq" id="WP_111170459.1">
    <property type="nucleotide sequence ID" value="NZ_POUA01000287.1"/>
</dbReference>
<dbReference type="Proteomes" id="UP000248544">
    <property type="component" value="Unassembled WGS sequence"/>
</dbReference>
<dbReference type="InterPro" id="IPR011701">
    <property type="entry name" value="MFS"/>
</dbReference>
<organism evidence="8 9">
    <name type="scientific">Spongiactinospora gelatinilytica</name>
    <dbReference type="NCBI Taxonomy" id="2666298"/>
    <lineage>
        <taxon>Bacteria</taxon>
        <taxon>Bacillati</taxon>
        <taxon>Actinomycetota</taxon>
        <taxon>Actinomycetes</taxon>
        <taxon>Streptosporangiales</taxon>
        <taxon>Streptosporangiaceae</taxon>
        <taxon>Spongiactinospora</taxon>
    </lineage>
</organism>
<keyword evidence="4 6" id="KW-1133">Transmembrane helix</keyword>
<feature type="transmembrane region" description="Helical" evidence="6">
    <location>
        <begin position="338"/>
        <end position="356"/>
    </location>
</feature>
<feature type="transmembrane region" description="Helical" evidence="6">
    <location>
        <begin position="83"/>
        <end position="99"/>
    </location>
</feature>
<name>A0A2W2FW45_9ACTN</name>
<dbReference type="PANTHER" id="PTHR23513:SF6">
    <property type="entry name" value="MAJOR FACILITATOR SUPERFAMILY ASSOCIATED DOMAIN-CONTAINING PROTEIN"/>
    <property type="match status" value="1"/>
</dbReference>